<dbReference type="AlphaFoldDB" id="A0A495J4D9"/>
<dbReference type="EMBL" id="RBKU01000001">
    <property type="protein sequence ID" value="RKR83248.1"/>
    <property type="molecule type" value="Genomic_DNA"/>
</dbReference>
<dbReference type="RefSeq" id="WP_121198767.1">
    <property type="nucleotide sequence ID" value="NZ_RBKU01000001.1"/>
</dbReference>
<accession>A0A495J4D9</accession>
<evidence type="ECO:0000313" key="1">
    <source>
        <dbReference type="EMBL" id="RKR83248.1"/>
    </source>
</evidence>
<protein>
    <submittedName>
        <fullName evidence="1">Pathogenicity locus Cdd1 protein</fullName>
    </submittedName>
</protein>
<sequence length="155" mass="17706">MKTPKLNLTIAEKASLKKAGILINQLKDYAADEICEILQITQHRAKQIAALIEFQAISSIGPKFAQDLVDMGIYALAQLKDKNGADLLNEHELLIGAHTDPCVEDQFRLVVHHANNPGNHKQWWHFTAERKAYRLQHGYPANRPQKKWTELEQYN</sequence>
<dbReference type="InterPro" id="IPR021725">
    <property type="entry name" value="Cdd1"/>
</dbReference>
<comment type="caution">
    <text evidence="1">The sequence shown here is derived from an EMBL/GenBank/DDBJ whole genome shotgun (WGS) entry which is preliminary data.</text>
</comment>
<dbReference type="Gene3D" id="1.10.150.20">
    <property type="entry name" value="5' to 3' exonuclease, C-terminal subdomain"/>
    <property type="match status" value="1"/>
</dbReference>
<organism evidence="1 2">
    <name type="scientific">Mucilaginibacter gracilis</name>
    <dbReference type="NCBI Taxonomy" id="423350"/>
    <lineage>
        <taxon>Bacteria</taxon>
        <taxon>Pseudomonadati</taxon>
        <taxon>Bacteroidota</taxon>
        <taxon>Sphingobacteriia</taxon>
        <taxon>Sphingobacteriales</taxon>
        <taxon>Sphingobacteriaceae</taxon>
        <taxon>Mucilaginibacter</taxon>
    </lineage>
</organism>
<keyword evidence="2" id="KW-1185">Reference proteome</keyword>
<reference evidence="1 2" key="1">
    <citation type="submission" date="2018-10" db="EMBL/GenBank/DDBJ databases">
        <title>Genomic Encyclopedia of Archaeal and Bacterial Type Strains, Phase II (KMG-II): from individual species to whole genera.</title>
        <authorList>
            <person name="Goeker M."/>
        </authorList>
    </citation>
    <scope>NUCLEOTIDE SEQUENCE [LARGE SCALE GENOMIC DNA]</scope>
    <source>
        <strain evidence="1 2">DSM 18602</strain>
    </source>
</reference>
<dbReference type="Pfam" id="PF11731">
    <property type="entry name" value="Cdd1"/>
    <property type="match status" value="1"/>
</dbReference>
<dbReference type="OrthoDB" id="666031at2"/>
<name>A0A495J4D9_9SPHI</name>
<proteinExistence type="predicted"/>
<dbReference type="Proteomes" id="UP000268007">
    <property type="component" value="Unassembled WGS sequence"/>
</dbReference>
<evidence type="ECO:0000313" key="2">
    <source>
        <dbReference type="Proteomes" id="UP000268007"/>
    </source>
</evidence>
<gene>
    <name evidence="1" type="ORF">BDD43_3452</name>
</gene>